<comment type="caution">
    <text evidence="3">The sequence shown here is derived from an EMBL/GenBank/DDBJ whole genome shotgun (WGS) entry which is preliminary data.</text>
</comment>
<dbReference type="Gene3D" id="2.170.130.10">
    <property type="entry name" value="TonB-dependent receptor, plug domain"/>
    <property type="match status" value="1"/>
</dbReference>
<sequence length="427" mass="45336">MKKHPAAKTRTHAAWAVARAAEKRGRRALGTVRIRFALAALALLAATAAAQEDEPAEPTGTEPGELEDMVVTATRIERTLLDAPGSVTVIGRDKIAETGGADIGDVIREAEGVDVLKYGGAGSTTTAHLRGTAGVHALVLVDGRTENSPSLGSADLSALSPAFVERVEIVRGPASALYGAGAVGGVIQVFTREVPTEPVNEAHVFFGSFETVGGSFLTGAPFGPGGGLLGLHAVRVDGHRPNSDFEKQELFGKLVFGDEITGRTDITLGLSGSRTGWPGARPPLDPLDRSDSQLALGTDEVSSLVDFGESTAGYLQVSCRKDRLRLRMSADHKRNSTHREWIDWLSSNRVAQDQLMETTSPQIEASTSWELPRGMQAIAGVAMGHDRFQVDTLDKDLVAGTETRDGRVDVRATAGLWGQLEVESESW</sequence>
<dbReference type="PANTHER" id="PTHR30069">
    <property type="entry name" value="TONB-DEPENDENT OUTER MEMBRANE RECEPTOR"/>
    <property type="match status" value="1"/>
</dbReference>
<dbReference type="PROSITE" id="PS52016">
    <property type="entry name" value="TONB_DEPENDENT_REC_3"/>
    <property type="match status" value="1"/>
</dbReference>
<dbReference type="GO" id="GO:0009279">
    <property type="term" value="C:cell outer membrane"/>
    <property type="evidence" value="ECO:0007669"/>
    <property type="project" value="TreeGrafter"/>
</dbReference>
<evidence type="ECO:0000259" key="2">
    <source>
        <dbReference type="Pfam" id="PF07715"/>
    </source>
</evidence>
<dbReference type="GO" id="GO:0015344">
    <property type="term" value="F:siderophore uptake transmembrane transporter activity"/>
    <property type="evidence" value="ECO:0007669"/>
    <property type="project" value="TreeGrafter"/>
</dbReference>
<feature type="non-terminal residue" evidence="3">
    <location>
        <position position="427"/>
    </location>
</feature>
<dbReference type="AlphaFoldDB" id="X1EMP8"/>
<reference evidence="3" key="1">
    <citation type="journal article" date="2014" name="Front. Microbiol.">
        <title>High frequency of phylogenetically diverse reductive dehalogenase-homologous genes in deep subseafloor sedimentary metagenomes.</title>
        <authorList>
            <person name="Kawai M."/>
            <person name="Futagami T."/>
            <person name="Toyoda A."/>
            <person name="Takaki Y."/>
            <person name="Nishi S."/>
            <person name="Hori S."/>
            <person name="Arai W."/>
            <person name="Tsubouchi T."/>
            <person name="Morono Y."/>
            <person name="Uchiyama I."/>
            <person name="Ito T."/>
            <person name="Fujiyama A."/>
            <person name="Inagaki F."/>
            <person name="Takami H."/>
        </authorList>
    </citation>
    <scope>NUCLEOTIDE SEQUENCE</scope>
    <source>
        <strain evidence="3">Expedition CK06-06</strain>
    </source>
</reference>
<evidence type="ECO:0000313" key="3">
    <source>
        <dbReference type="EMBL" id="GAH34631.1"/>
    </source>
</evidence>
<dbReference type="GO" id="GO:0044718">
    <property type="term" value="P:siderophore transmembrane transport"/>
    <property type="evidence" value="ECO:0007669"/>
    <property type="project" value="TreeGrafter"/>
</dbReference>
<dbReference type="InterPro" id="IPR012910">
    <property type="entry name" value="Plug_dom"/>
</dbReference>
<organism evidence="3">
    <name type="scientific">marine sediment metagenome</name>
    <dbReference type="NCBI Taxonomy" id="412755"/>
    <lineage>
        <taxon>unclassified sequences</taxon>
        <taxon>metagenomes</taxon>
        <taxon>ecological metagenomes</taxon>
    </lineage>
</organism>
<feature type="domain" description="TonB-dependent receptor plug" evidence="2">
    <location>
        <begin position="80"/>
        <end position="186"/>
    </location>
</feature>
<protein>
    <recommendedName>
        <fullName evidence="2">TonB-dependent receptor plug domain-containing protein</fullName>
    </recommendedName>
</protein>
<dbReference type="SUPFAM" id="SSF56935">
    <property type="entry name" value="Porins"/>
    <property type="match status" value="1"/>
</dbReference>
<dbReference type="InterPro" id="IPR037066">
    <property type="entry name" value="Plug_dom_sf"/>
</dbReference>
<evidence type="ECO:0000256" key="1">
    <source>
        <dbReference type="ARBA" id="ARBA00022729"/>
    </source>
</evidence>
<keyword evidence="1" id="KW-0732">Signal</keyword>
<dbReference type="EMBL" id="BARU01006629">
    <property type="protein sequence ID" value="GAH34631.1"/>
    <property type="molecule type" value="Genomic_DNA"/>
</dbReference>
<name>X1EMP8_9ZZZZ</name>
<gene>
    <name evidence="3" type="ORF">S03H2_13047</name>
</gene>
<dbReference type="InterPro" id="IPR039426">
    <property type="entry name" value="TonB-dep_rcpt-like"/>
</dbReference>
<dbReference type="PANTHER" id="PTHR30069:SF29">
    <property type="entry name" value="HEMOGLOBIN AND HEMOGLOBIN-HAPTOGLOBIN-BINDING PROTEIN 1-RELATED"/>
    <property type="match status" value="1"/>
</dbReference>
<accession>X1EMP8</accession>
<dbReference type="Pfam" id="PF07715">
    <property type="entry name" value="Plug"/>
    <property type="match status" value="1"/>
</dbReference>
<proteinExistence type="predicted"/>